<dbReference type="SUPFAM" id="SSF63418">
    <property type="entry name" value="MurE/MurF N-terminal domain"/>
    <property type="match status" value="1"/>
</dbReference>
<sequence>MQTLKLKEIVAFTKAELLQGNLDLKVKEIVIDSRDVKTGFLFIAIIGQNKDGHQYLKEAVKNGASAVIVDRNSPAIQAAYPNLSVLKVEDTTKALQAIAFNYRHKFDDLKVIGITGSAGKTTTKDMIFSVLSEKYYCLKTEGNYNNQIGLPLTLLRLDGREDFAILEMGMSGLAEIDLLAKIAVPEIGIITNIAAAHLEQLGSLENIAQAKKELIDNLTAADTAILNYDNQYTKKIGTNSKAQTIYFGFEKGADARIENYFFNSKTETLKFEFTYQAKNYKFIFNKAGKHNLYNILPALIIAFKYKLKPEEIQKGLLKTKFSSLRMEFIQLKNKARIINDCYNANPLSVKAALDVLEQIKAKRKIAILASMLELGEKSLKKHQQIGLYAAAKKIDLLITIGPKAQAIATKARTKMKSEQVINLANNKECIDFLLSEIKAEDLILIKGSRANKLEEIVDELKSKEL</sequence>
<keyword evidence="9 10" id="KW-0961">Cell wall biogenesis/degradation</keyword>
<comment type="function">
    <text evidence="10 11">Involved in cell wall formation. Catalyzes the final step in the synthesis of UDP-N-acetylmuramoyl-pentapeptide, the precursor of murein.</text>
</comment>
<dbReference type="GO" id="GO:0047480">
    <property type="term" value="F:UDP-N-acetylmuramoyl-tripeptide-D-alanyl-D-alanine ligase activity"/>
    <property type="evidence" value="ECO:0007669"/>
    <property type="project" value="UniProtKB-UniRule"/>
</dbReference>
<dbReference type="Proteomes" id="UP000006866">
    <property type="component" value="Chromosome"/>
</dbReference>
<dbReference type="Gene3D" id="3.40.1390.10">
    <property type="entry name" value="MurE/MurF, N-terminal domain"/>
    <property type="match status" value="1"/>
</dbReference>
<dbReference type="STRING" id="572479.Hprae_0715"/>
<keyword evidence="6 10" id="KW-0133">Cell shape</keyword>
<dbReference type="PANTHER" id="PTHR43024">
    <property type="entry name" value="UDP-N-ACETYLMURAMOYL-TRIPEPTIDE--D-ALANYL-D-ALANINE LIGASE"/>
    <property type="match status" value="1"/>
</dbReference>
<evidence type="ECO:0000259" key="14">
    <source>
        <dbReference type="Pfam" id="PF08245"/>
    </source>
</evidence>
<evidence type="ECO:0000256" key="11">
    <source>
        <dbReference type="RuleBase" id="RU004136"/>
    </source>
</evidence>
<dbReference type="PANTHER" id="PTHR43024:SF1">
    <property type="entry name" value="UDP-N-ACETYLMURAMOYL-TRIPEPTIDE--D-ALANYL-D-ALANINE LIGASE"/>
    <property type="match status" value="1"/>
</dbReference>
<evidence type="ECO:0000256" key="8">
    <source>
        <dbReference type="ARBA" id="ARBA00023306"/>
    </source>
</evidence>
<dbReference type="Gene3D" id="3.40.1190.10">
    <property type="entry name" value="Mur-like, catalytic domain"/>
    <property type="match status" value="1"/>
</dbReference>
<keyword evidence="7 10" id="KW-0573">Peptidoglycan synthesis</keyword>
<evidence type="ECO:0000256" key="2">
    <source>
        <dbReference type="ARBA" id="ARBA00022598"/>
    </source>
</evidence>
<evidence type="ECO:0000256" key="10">
    <source>
        <dbReference type="HAMAP-Rule" id="MF_02019"/>
    </source>
</evidence>
<dbReference type="OrthoDB" id="9801978at2"/>
<evidence type="ECO:0000259" key="13">
    <source>
        <dbReference type="Pfam" id="PF02875"/>
    </source>
</evidence>
<evidence type="ECO:0000313" key="15">
    <source>
        <dbReference type="EMBL" id="ADO76869.1"/>
    </source>
</evidence>
<evidence type="ECO:0000256" key="7">
    <source>
        <dbReference type="ARBA" id="ARBA00022984"/>
    </source>
</evidence>
<comment type="catalytic activity">
    <reaction evidence="10 11">
        <text>D-alanyl-D-alanine + UDP-N-acetyl-alpha-D-muramoyl-L-alanyl-gamma-D-glutamyl-meso-2,6-diaminopimelate + ATP = UDP-N-acetyl-alpha-D-muramoyl-L-alanyl-gamma-D-glutamyl-meso-2,6-diaminopimeloyl-D-alanyl-D-alanine + ADP + phosphate + H(+)</text>
        <dbReference type="Rhea" id="RHEA:28374"/>
        <dbReference type="ChEBI" id="CHEBI:15378"/>
        <dbReference type="ChEBI" id="CHEBI:30616"/>
        <dbReference type="ChEBI" id="CHEBI:43474"/>
        <dbReference type="ChEBI" id="CHEBI:57822"/>
        <dbReference type="ChEBI" id="CHEBI:61386"/>
        <dbReference type="ChEBI" id="CHEBI:83905"/>
        <dbReference type="ChEBI" id="CHEBI:456216"/>
        <dbReference type="EC" id="6.3.2.10"/>
    </reaction>
</comment>
<dbReference type="Pfam" id="PF08245">
    <property type="entry name" value="Mur_ligase_M"/>
    <property type="match status" value="1"/>
</dbReference>
<dbReference type="KEGG" id="hpk:Hprae_0715"/>
<proteinExistence type="inferred from homology"/>
<reference evidence="15 16" key="2">
    <citation type="journal article" date="2011" name="Stand. Genomic Sci.">
        <title>Complete genome sequence of the extremely halophilic Halanaerobium praevalens type strain (GSL).</title>
        <authorList>
            <person name="Ivanova N."/>
            <person name="Sikorski J."/>
            <person name="Chertkov O."/>
            <person name="Nolan M."/>
            <person name="Lucas S."/>
            <person name="Hammon N."/>
            <person name="Deshpande S."/>
            <person name="Cheng J.F."/>
            <person name="Tapia R."/>
            <person name="Han C."/>
            <person name="Goodwin L."/>
            <person name="Pitluck S."/>
            <person name="Huntemann M."/>
            <person name="Liolios K."/>
            <person name="Pagani I."/>
            <person name="Mavromatis K."/>
            <person name="Ovchinikova G."/>
            <person name="Pati A."/>
            <person name="Chen A."/>
            <person name="Palaniappan K."/>
            <person name="Land M."/>
            <person name="Hauser L."/>
            <person name="Brambilla E.M."/>
            <person name="Kannan K.P."/>
            <person name="Rohde M."/>
            <person name="Tindall B.J."/>
            <person name="Goker M."/>
            <person name="Detter J.C."/>
            <person name="Woyke T."/>
            <person name="Bristow J."/>
            <person name="Eisen J.A."/>
            <person name="Markowitz V."/>
            <person name="Hugenholtz P."/>
            <person name="Kyrpides N.C."/>
            <person name="Klenk H.P."/>
            <person name="Lapidus A."/>
        </authorList>
    </citation>
    <scope>NUCLEOTIDE SEQUENCE [LARGE SCALE GENOMIC DNA]</scope>
    <source>
        <strain evidence="16">ATCC 33744 / DSM 2228 / GSL</strain>
    </source>
</reference>
<dbReference type="UniPathway" id="UPA00219"/>
<dbReference type="GO" id="GO:0071555">
    <property type="term" value="P:cell wall organization"/>
    <property type="evidence" value="ECO:0007669"/>
    <property type="project" value="UniProtKB-KW"/>
</dbReference>
<keyword evidence="5 10" id="KW-0067">ATP-binding</keyword>
<dbReference type="InterPro" id="IPR036565">
    <property type="entry name" value="Mur-like_cat_sf"/>
</dbReference>
<gene>
    <name evidence="10" type="primary">murF</name>
    <name evidence="15" type="ordered locus">Hprae_0715</name>
</gene>
<dbReference type="InterPro" id="IPR005863">
    <property type="entry name" value="UDP-N-AcMur_synth"/>
</dbReference>
<dbReference type="RefSeq" id="WP_014552902.1">
    <property type="nucleotide sequence ID" value="NC_017455.1"/>
</dbReference>
<feature type="domain" description="Mur ligase N-terminal catalytic" evidence="12">
    <location>
        <begin position="26"/>
        <end position="101"/>
    </location>
</feature>
<feature type="domain" description="Mur ligase central" evidence="14">
    <location>
        <begin position="114"/>
        <end position="301"/>
    </location>
</feature>
<dbReference type="EMBL" id="CP002175">
    <property type="protein sequence ID" value="ADO76869.1"/>
    <property type="molecule type" value="Genomic_DNA"/>
</dbReference>
<dbReference type="PATRIC" id="fig|572479.3.peg.722"/>
<dbReference type="GO" id="GO:0008360">
    <property type="term" value="P:regulation of cell shape"/>
    <property type="evidence" value="ECO:0007669"/>
    <property type="project" value="UniProtKB-KW"/>
</dbReference>
<dbReference type="InterPro" id="IPR000713">
    <property type="entry name" value="Mur_ligase_N"/>
</dbReference>
<evidence type="ECO:0000256" key="5">
    <source>
        <dbReference type="ARBA" id="ARBA00022840"/>
    </source>
</evidence>
<evidence type="ECO:0000256" key="3">
    <source>
        <dbReference type="ARBA" id="ARBA00022618"/>
    </source>
</evidence>
<dbReference type="GO" id="GO:0051301">
    <property type="term" value="P:cell division"/>
    <property type="evidence" value="ECO:0007669"/>
    <property type="project" value="UniProtKB-KW"/>
</dbReference>
<dbReference type="Gene3D" id="3.90.190.20">
    <property type="entry name" value="Mur ligase, C-terminal domain"/>
    <property type="match status" value="1"/>
</dbReference>
<comment type="subcellular location">
    <subcellularLocation>
        <location evidence="10 11">Cytoplasm</location>
    </subcellularLocation>
</comment>
<dbReference type="SUPFAM" id="SSF53623">
    <property type="entry name" value="MurD-like peptide ligases, catalytic domain"/>
    <property type="match status" value="1"/>
</dbReference>
<protein>
    <recommendedName>
        <fullName evidence="10 11">UDP-N-acetylmuramoyl-tripeptide--D-alanyl-D-alanine ligase</fullName>
        <ecNumber evidence="10 11">6.3.2.10</ecNumber>
    </recommendedName>
    <alternativeName>
        <fullName evidence="10">D-alanyl-D-alanine-adding enzyme</fullName>
    </alternativeName>
</protein>
<comment type="similarity">
    <text evidence="10">Belongs to the MurCDEF family. MurF subfamily.</text>
</comment>
<feature type="binding site" evidence="10">
    <location>
        <begin position="116"/>
        <end position="122"/>
    </location>
    <ligand>
        <name>ATP</name>
        <dbReference type="ChEBI" id="CHEBI:30616"/>
    </ligand>
</feature>
<dbReference type="EC" id="6.3.2.10" evidence="10 11"/>
<evidence type="ECO:0000313" key="16">
    <source>
        <dbReference type="Proteomes" id="UP000006866"/>
    </source>
</evidence>
<dbReference type="SUPFAM" id="SSF53244">
    <property type="entry name" value="MurD-like peptide ligases, peptide-binding domain"/>
    <property type="match status" value="1"/>
</dbReference>
<reference evidence="16" key="1">
    <citation type="submission" date="2010-10" db="EMBL/GenBank/DDBJ databases">
        <title>The complete genome of Halanaerobium praevalens DSM 2228.</title>
        <authorList>
            <consortium name="US DOE Joint Genome Institute (JGI-PGF)"/>
            <person name="Lucas S."/>
            <person name="Copeland A."/>
            <person name="Lapidus A."/>
            <person name="Glavina del Rio T."/>
            <person name="Dalin E."/>
            <person name="Tice H."/>
            <person name="Bruce D."/>
            <person name="Goodwin L."/>
            <person name="Pitluck S."/>
            <person name="Kyrpides N."/>
            <person name="Mavromatis K."/>
            <person name="Ivanova N."/>
            <person name="Ovchinnikova G."/>
            <person name="Chertkov O."/>
            <person name="Detter J.C."/>
            <person name="Han C."/>
            <person name="Larimer F."/>
            <person name="Land M."/>
            <person name="Hauser L."/>
            <person name="Markowitz V."/>
            <person name="Cheng J.-F."/>
            <person name="Hugenholtz P."/>
            <person name="Woyke T."/>
            <person name="Wu D."/>
            <person name="Tindall B."/>
            <person name="Pomrenke H.G."/>
            <person name="Brambilla E."/>
            <person name="Klenk H.-P."/>
            <person name="Eisen J.A."/>
        </authorList>
    </citation>
    <scope>NUCLEOTIDE SEQUENCE [LARGE SCALE GENOMIC DNA]</scope>
    <source>
        <strain evidence="16">ATCC 33744 / DSM 2228 / GSL</strain>
    </source>
</reference>
<dbReference type="InterPro" id="IPR035911">
    <property type="entry name" value="MurE/MurF_N"/>
</dbReference>
<dbReference type="InterPro" id="IPR051046">
    <property type="entry name" value="MurCDEF_CellWall_CoF430Synth"/>
</dbReference>
<dbReference type="Pfam" id="PF02875">
    <property type="entry name" value="Mur_ligase_C"/>
    <property type="match status" value="1"/>
</dbReference>
<dbReference type="HAMAP" id="MF_02019">
    <property type="entry name" value="MurF"/>
    <property type="match status" value="1"/>
</dbReference>
<evidence type="ECO:0000256" key="9">
    <source>
        <dbReference type="ARBA" id="ARBA00023316"/>
    </source>
</evidence>
<dbReference type="GO" id="GO:0008766">
    <property type="term" value="F:UDP-N-acetylmuramoylalanyl-D-glutamyl-2,6-diaminopimelate-D-alanyl-D-alanine ligase activity"/>
    <property type="evidence" value="ECO:0007669"/>
    <property type="project" value="RHEA"/>
</dbReference>
<dbReference type="InterPro" id="IPR004101">
    <property type="entry name" value="Mur_ligase_C"/>
</dbReference>
<dbReference type="GO" id="GO:0009252">
    <property type="term" value="P:peptidoglycan biosynthetic process"/>
    <property type="evidence" value="ECO:0007669"/>
    <property type="project" value="UniProtKB-UniRule"/>
</dbReference>
<dbReference type="GO" id="GO:0005737">
    <property type="term" value="C:cytoplasm"/>
    <property type="evidence" value="ECO:0007669"/>
    <property type="project" value="UniProtKB-SubCell"/>
</dbReference>
<name>E3DQH3_HALPG</name>
<comment type="pathway">
    <text evidence="10 11">Cell wall biogenesis; peptidoglycan biosynthesis.</text>
</comment>
<evidence type="ECO:0000256" key="4">
    <source>
        <dbReference type="ARBA" id="ARBA00022741"/>
    </source>
</evidence>
<evidence type="ECO:0000256" key="1">
    <source>
        <dbReference type="ARBA" id="ARBA00022490"/>
    </source>
</evidence>
<evidence type="ECO:0000256" key="6">
    <source>
        <dbReference type="ARBA" id="ARBA00022960"/>
    </source>
</evidence>
<dbReference type="NCBIfam" id="TIGR01143">
    <property type="entry name" value="murF"/>
    <property type="match status" value="1"/>
</dbReference>
<dbReference type="Pfam" id="PF01225">
    <property type="entry name" value="Mur_ligase"/>
    <property type="match status" value="1"/>
</dbReference>
<dbReference type="InterPro" id="IPR013221">
    <property type="entry name" value="Mur_ligase_cen"/>
</dbReference>
<keyword evidence="3 10" id="KW-0132">Cell division</keyword>
<keyword evidence="16" id="KW-1185">Reference proteome</keyword>
<dbReference type="InterPro" id="IPR036615">
    <property type="entry name" value="Mur_ligase_C_dom_sf"/>
</dbReference>
<accession>E3DQH3</accession>
<dbReference type="eggNOG" id="COG0770">
    <property type="taxonomic scope" value="Bacteria"/>
</dbReference>
<keyword evidence="8 10" id="KW-0131">Cell cycle</keyword>
<dbReference type="HOGENOM" id="CLU_031507_1_0_9"/>
<keyword evidence="4 10" id="KW-0547">Nucleotide-binding</keyword>
<dbReference type="AlphaFoldDB" id="E3DQH3"/>
<evidence type="ECO:0000259" key="12">
    <source>
        <dbReference type="Pfam" id="PF01225"/>
    </source>
</evidence>
<keyword evidence="1 10" id="KW-0963">Cytoplasm</keyword>
<organism evidence="15 16">
    <name type="scientific">Halanaerobium praevalens (strain ATCC 33744 / DSM 2228 / GSL)</name>
    <dbReference type="NCBI Taxonomy" id="572479"/>
    <lineage>
        <taxon>Bacteria</taxon>
        <taxon>Bacillati</taxon>
        <taxon>Bacillota</taxon>
        <taxon>Clostridia</taxon>
        <taxon>Halanaerobiales</taxon>
        <taxon>Halanaerobiaceae</taxon>
        <taxon>Halanaerobium</taxon>
    </lineage>
</organism>
<dbReference type="GO" id="GO:0005524">
    <property type="term" value="F:ATP binding"/>
    <property type="evidence" value="ECO:0007669"/>
    <property type="project" value="UniProtKB-UniRule"/>
</dbReference>
<keyword evidence="2 10" id="KW-0436">Ligase</keyword>
<feature type="domain" description="Mur ligase C-terminal" evidence="13">
    <location>
        <begin position="325"/>
        <end position="449"/>
    </location>
</feature>